<proteinExistence type="inferred from homology"/>
<dbReference type="SUPFAM" id="SSF53335">
    <property type="entry name" value="S-adenosyl-L-methionine-dependent methyltransferases"/>
    <property type="match status" value="1"/>
</dbReference>
<keyword evidence="1 5" id="KW-0489">Methyltransferase</keyword>
<feature type="domain" description="Rhodanese" evidence="8">
    <location>
        <begin position="280"/>
        <end position="308"/>
    </location>
</feature>
<dbReference type="PANTHER" id="PTHR46098">
    <property type="entry name" value="TRNA (CYTOSINE(38)-C(5))-METHYLTRANSFERASE"/>
    <property type="match status" value="1"/>
</dbReference>
<dbReference type="PROSITE" id="PS51679">
    <property type="entry name" value="SAM_MT_C5"/>
    <property type="match status" value="1"/>
</dbReference>
<accession>G5J426</accession>
<keyword evidence="2 5" id="KW-0808">Transferase</keyword>
<name>G5J426_CROWT</name>
<dbReference type="InterPro" id="IPR029063">
    <property type="entry name" value="SAM-dependent_MTases_sf"/>
</dbReference>
<dbReference type="Gene3D" id="3.90.120.10">
    <property type="entry name" value="DNA Methylase, subunit A, domain 2"/>
    <property type="match status" value="1"/>
</dbReference>
<dbReference type="CDD" id="cd00315">
    <property type="entry name" value="Cyt_C5_DNA_methylase"/>
    <property type="match status" value="1"/>
</dbReference>
<dbReference type="Proteomes" id="UP000003477">
    <property type="component" value="Unassembled WGS sequence"/>
</dbReference>
<keyword evidence="3 5" id="KW-0949">S-adenosyl-L-methionine</keyword>
<dbReference type="EC" id="2.1.1.37" evidence="7"/>
<evidence type="ECO:0000313" key="9">
    <source>
        <dbReference type="EMBL" id="EHJ13060.1"/>
    </source>
</evidence>
<dbReference type="PATRIC" id="fig|423471.3.peg.2110"/>
<evidence type="ECO:0000313" key="10">
    <source>
        <dbReference type="Proteomes" id="UP000003477"/>
    </source>
</evidence>
<dbReference type="RefSeq" id="WP_007310517.1">
    <property type="nucleotide sequence ID" value="NZ_AESD01000341.1"/>
</dbReference>
<gene>
    <name evidence="9" type="ORF">CWATWH0003_2249</name>
</gene>
<evidence type="ECO:0000259" key="8">
    <source>
        <dbReference type="PROSITE" id="PS50206"/>
    </source>
</evidence>
<dbReference type="InterPro" id="IPR001763">
    <property type="entry name" value="Rhodanese-like_dom"/>
</dbReference>
<evidence type="ECO:0000256" key="3">
    <source>
        <dbReference type="ARBA" id="ARBA00022691"/>
    </source>
</evidence>
<evidence type="ECO:0000256" key="5">
    <source>
        <dbReference type="PROSITE-ProRule" id="PRU01016"/>
    </source>
</evidence>
<organism evidence="9 10">
    <name type="scientific">Crocosphaera watsonii WH 0003</name>
    <dbReference type="NCBI Taxonomy" id="423471"/>
    <lineage>
        <taxon>Bacteria</taxon>
        <taxon>Bacillati</taxon>
        <taxon>Cyanobacteriota</taxon>
        <taxon>Cyanophyceae</taxon>
        <taxon>Oscillatoriophycideae</taxon>
        <taxon>Chroococcales</taxon>
        <taxon>Aphanothecaceae</taxon>
        <taxon>Crocosphaera</taxon>
    </lineage>
</organism>
<dbReference type="InterPro" id="IPR001525">
    <property type="entry name" value="C5_MeTfrase"/>
</dbReference>
<evidence type="ECO:0000256" key="1">
    <source>
        <dbReference type="ARBA" id="ARBA00022603"/>
    </source>
</evidence>
<reference evidence="9 10" key="1">
    <citation type="journal article" date="2011" name="Front. Microbiol.">
        <title>Two Strains of Crocosphaera watsonii with Highly Conserved Genomes are Distinguished by Strain-Specific Features.</title>
        <authorList>
            <person name="Bench S.R."/>
            <person name="Ilikchyan I.N."/>
            <person name="Tripp H.J."/>
            <person name="Zehr J.P."/>
        </authorList>
    </citation>
    <scope>NUCLEOTIDE SEQUENCE [LARGE SCALE GENOMIC DNA]</scope>
    <source>
        <strain evidence="9 10">WH 0003</strain>
    </source>
</reference>
<dbReference type="InterPro" id="IPR050750">
    <property type="entry name" value="C5-MTase"/>
</dbReference>
<dbReference type="Pfam" id="PF00145">
    <property type="entry name" value="DNA_methylase"/>
    <property type="match status" value="1"/>
</dbReference>
<dbReference type="Gene3D" id="3.40.50.150">
    <property type="entry name" value="Vaccinia Virus protein VP39"/>
    <property type="match status" value="1"/>
</dbReference>
<dbReference type="GO" id="GO:0009307">
    <property type="term" value="P:DNA restriction-modification system"/>
    <property type="evidence" value="ECO:0007669"/>
    <property type="project" value="UniProtKB-KW"/>
</dbReference>
<comment type="catalytic activity">
    <reaction evidence="7">
        <text>a 2'-deoxycytidine in DNA + S-adenosyl-L-methionine = a 5-methyl-2'-deoxycytidine in DNA + S-adenosyl-L-homocysteine + H(+)</text>
        <dbReference type="Rhea" id="RHEA:13681"/>
        <dbReference type="Rhea" id="RHEA-COMP:11369"/>
        <dbReference type="Rhea" id="RHEA-COMP:11370"/>
        <dbReference type="ChEBI" id="CHEBI:15378"/>
        <dbReference type="ChEBI" id="CHEBI:57856"/>
        <dbReference type="ChEBI" id="CHEBI:59789"/>
        <dbReference type="ChEBI" id="CHEBI:85452"/>
        <dbReference type="ChEBI" id="CHEBI:85454"/>
        <dbReference type="EC" id="2.1.1.37"/>
    </reaction>
</comment>
<feature type="active site" evidence="5">
    <location>
        <position position="96"/>
    </location>
</feature>
<protein>
    <recommendedName>
        <fullName evidence="7">Cytosine-specific methyltransferase</fullName>
        <ecNumber evidence="7">2.1.1.37</ecNumber>
    </recommendedName>
</protein>
<dbReference type="GO" id="GO:0003886">
    <property type="term" value="F:DNA (cytosine-5-)-methyltransferase activity"/>
    <property type="evidence" value="ECO:0007669"/>
    <property type="project" value="UniProtKB-EC"/>
</dbReference>
<evidence type="ECO:0000256" key="7">
    <source>
        <dbReference type="RuleBase" id="RU000417"/>
    </source>
</evidence>
<dbReference type="AlphaFoldDB" id="G5J426"/>
<evidence type="ECO:0000256" key="6">
    <source>
        <dbReference type="RuleBase" id="RU000416"/>
    </source>
</evidence>
<evidence type="ECO:0000256" key="2">
    <source>
        <dbReference type="ARBA" id="ARBA00022679"/>
    </source>
</evidence>
<dbReference type="EMBL" id="AESD01000341">
    <property type="protein sequence ID" value="EHJ13060.1"/>
    <property type="molecule type" value="Genomic_DNA"/>
</dbReference>
<dbReference type="PROSITE" id="PS00094">
    <property type="entry name" value="C5_MTASE_1"/>
    <property type="match status" value="1"/>
</dbReference>
<dbReference type="GO" id="GO:0032259">
    <property type="term" value="P:methylation"/>
    <property type="evidence" value="ECO:0007669"/>
    <property type="project" value="UniProtKB-KW"/>
</dbReference>
<dbReference type="PRINTS" id="PR00105">
    <property type="entry name" value="C5METTRFRASE"/>
</dbReference>
<keyword evidence="4" id="KW-0680">Restriction system</keyword>
<sequence>MLFTSNSNSKNSNLELKYIDLFCGIGGFRIALELVCSHYKFKDQKINPICVFSSDIDADAQKNYEANFKDKPQGDITQIPVELIPNHNLLLAGFPCQPFSICGKLQGFEDTRGTLFFDIARILDYHKPYAFILENVKQLVGHNKGKTLNTILEILSDLGYYTEYKVLNALDFGLPQKRERIFIIGLRDPLNFTFKKPNISMKPLSEIIEKSVSEFYYASEHIQKKRLAKYKKNTQHEITIWHENQGGNISAYPYSCAMRAGASYNYLLVNGKRRLTEREMLRLQGFPDYFQLIGSYSAARKLVGNSVAVPCVVSVVNFMFDAVNKNKFKVSQKQEKFI</sequence>
<comment type="caution">
    <text evidence="9">The sequence shown here is derived from an EMBL/GenBank/DDBJ whole genome shotgun (WGS) entry which is preliminary data.</text>
</comment>
<dbReference type="REBASE" id="43091">
    <property type="entry name" value="M.Cwa3ORF2249P"/>
</dbReference>
<dbReference type="PANTHER" id="PTHR46098:SF1">
    <property type="entry name" value="TRNA (CYTOSINE(38)-C(5))-METHYLTRANSFERASE"/>
    <property type="match status" value="1"/>
</dbReference>
<dbReference type="GeneID" id="88765953"/>
<comment type="similarity">
    <text evidence="5 6">Belongs to the class I-like SAM-binding methyltransferase superfamily. C5-methyltransferase family.</text>
</comment>
<dbReference type="NCBIfam" id="TIGR00675">
    <property type="entry name" value="dcm"/>
    <property type="match status" value="1"/>
</dbReference>
<dbReference type="InterPro" id="IPR018117">
    <property type="entry name" value="C5_DNA_meth_AS"/>
</dbReference>
<dbReference type="PROSITE" id="PS50206">
    <property type="entry name" value="RHODANESE_3"/>
    <property type="match status" value="1"/>
</dbReference>
<evidence type="ECO:0000256" key="4">
    <source>
        <dbReference type="ARBA" id="ARBA00022747"/>
    </source>
</evidence>